<keyword evidence="6 7" id="KW-0472">Membrane</keyword>
<evidence type="ECO:0000256" key="1">
    <source>
        <dbReference type="ARBA" id="ARBA00004651"/>
    </source>
</evidence>
<feature type="domain" description="EamA" evidence="8">
    <location>
        <begin position="16"/>
        <end position="148"/>
    </location>
</feature>
<dbReference type="PANTHER" id="PTHR32322:SF18">
    <property type="entry name" value="S-ADENOSYLMETHIONINE_S-ADENOSYLHOMOCYSTEINE TRANSPORTER"/>
    <property type="match status" value="1"/>
</dbReference>
<dbReference type="EMBL" id="BAABJQ010000007">
    <property type="protein sequence ID" value="GAA5185957.1"/>
    <property type="molecule type" value="Genomic_DNA"/>
</dbReference>
<feature type="transmembrane region" description="Helical" evidence="7">
    <location>
        <begin position="107"/>
        <end position="124"/>
    </location>
</feature>
<accession>A0ABP9RT16</accession>
<dbReference type="InterPro" id="IPR037185">
    <property type="entry name" value="EmrE-like"/>
</dbReference>
<feature type="transmembrane region" description="Helical" evidence="7">
    <location>
        <begin position="193"/>
        <end position="213"/>
    </location>
</feature>
<comment type="subcellular location">
    <subcellularLocation>
        <location evidence="1">Cell membrane</location>
        <topology evidence="1">Multi-pass membrane protein</topology>
    </subcellularLocation>
</comment>
<evidence type="ECO:0000256" key="5">
    <source>
        <dbReference type="ARBA" id="ARBA00022989"/>
    </source>
</evidence>
<organism evidence="9 10">
    <name type="scientific">Rugosimonospora acidiphila</name>
    <dbReference type="NCBI Taxonomy" id="556531"/>
    <lineage>
        <taxon>Bacteria</taxon>
        <taxon>Bacillati</taxon>
        <taxon>Actinomycetota</taxon>
        <taxon>Actinomycetes</taxon>
        <taxon>Micromonosporales</taxon>
        <taxon>Micromonosporaceae</taxon>
        <taxon>Rugosimonospora</taxon>
    </lineage>
</organism>
<dbReference type="SUPFAM" id="SSF103481">
    <property type="entry name" value="Multidrug resistance efflux transporter EmrE"/>
    <property type="match status" value="2"/>
</dbReference>
<comment type="similarity">
    <text evidence="2">Belongs to the EamA transporter family.</text>
</comment>
<sequence length="323" mass="33202">MSNPSEAGSRTGAGPYLYLMATMLLFGTAFTSSKVVVGQVPHDVAAMLRFGGGAVILLALLLARPGSTRFSWRELCVAGGVGLVGVFAYNTFFFWGLSLAPATDGSIIVPVLSPILTILAFLLTGREAASAARVAGLVLGLAGAVVFFVGIGAGGLTGSRLLGDLGYLLAAGCWAAYSIASKKVLAGMEPLRATAYSTGVGALALALVASPSLSTMDWSAVRTSTWANVAFLAIGPTAIAYLFYYRGLRSVSPVTATITMFSVPVFGTISSVLFLGEPFTVVQIVGALITIVGALLAVTQGRRAGQRRGKREPIEASAARTAP</sequence>
<protein>
    <submittedName>
        <fullName evidence="9">DMT family transporter</fullName>
    </submittedName>
</protein>
<dbReference type="InterPro" id="IPR050638">
    <property type="entry name" value="AA-Vitamin_Transporters"/>
</dbReference>
<evidence type="ECO:0000256" key="4">
    <source>
        <dbReference type="ARBA" id="ARBA00022692"/>
    </source>
</evidence>
<evidence type="ECO:0000313" key="9">
    <source>
        <dbReference type="EMBL" id="GAA5185957.1"/>
    </source>
</evidence>
<comment type="caution">
    <text evidence="9">The sequence shown here is derived from an EMBL/GenBank/DDBJ whole genome shotgun (WGS) entry which is preliminary data.</text>
</comment>
<dbReference type="PANTHER" id="PTHR32322">
    <property type="entry name" value="INNER MEMBRANE TRANSPORTER"/>
    <property type="match status" value="1"/>
</dbReference>
<name>A0ABP9RT16_9ACTN</name>
<feature type="transmembrane region" description="Helical" evidence="7">
    <location>
        <begin position="281"/>
        <end position="298"/>
    </location>
</feature>
<keyword evidence="5 7" id="KW-1133">Transmembrane helix</keyword>
<dbReference type="InterPro" id="IPR000620">
    <property type="entry name" value="EamA_dom"/>
</dbReference>
<gene>
    <name evidence="9" type="ORF">GCM10023322_31180</name>
</gene>
<keyword evidence="3" id="KW-1003">Cell membrane</keyword>
<evidence type="ECO:0000256" key="3">
    <source>
        <dbReference type="ARBA" id="ARBA00022475"/>
    </source>
</evidence>
<proteinExistence type="inferred from homology"/>
<feature type="transmembrane region" description="Helical" evidence="7">
    <location>
        <begin position="256"/>
        <end position="275"/>
    </location>
</feature>
<evidence type="ECO:0000256" key="7">
    <source>
        <dbReference type="SAM" id="Phobius"/>
    </source>
</evidence>
<reference evidence="10" key="1">
    <citation type="journal article" date="2019" name="Int. J. Syst. Evol. Microbiol.">
        <title>The Global Catalogue of Microorganisms (GCM) 10K type strain sequencing project: providing services to taxonomists for standard genome sequencing and annotation.</title>
        <authorList>
            <consortium name="The Broad Institute Genomics Platform"/>
            <consortium name="The Broad Institute Genome Sequencing Center for Infectious Disease"/>
            <person name="Wu L."/>
            <person name="Ma J."/>
        </authorList>
    </citation>
    <scope>NUCLEOTIDE SEQUENCE [LARGE SCALE GENOMIC DNA]</scope>
    <source>
        <strain evidence="10">JCM 18304</strain>
    </source>
</reference>
<feature type="transmembrane region" description="Helical" evidence="7">
    <location>
        <begin position="75"/>
        <end position="95"/>
    </location>
</feature>
<feature type="transmembrane region" description="Helical" evidence="7">
    <location>
        <begin position="225"/>
        <end position="244"/>
    </location>
</feature>
<evidence type="ECO:0000256" key="6">
    <source>
        <dbReference type="ARBA" id="ARBA00023136"/>
    </source>
</evidence>
<evidence type="ECO:0000256" key="2">
    <source>
        <dbReference type="ARBA" id="ARBA00007362"/>
    </source>
</evidence>
<evidence type="ECO:0000259" key="8">
    <source>
        <dbReference type="Pfam" id="PF00892"/>
    </source>
</evidence>
<keyword evidence="4 7" id="KW-0812">Transmembrane</keyword>
<feature type="transmembrane region" description="Helical" evidence="7">
    <location>
        <begin position="165"/>
        <end position="181"/>
    </location>
</feature>
<feature type="transmembrane region" description="Helical" evidence="7">
    <location>
        <begin position="44"/>
        <end position="63"/>
    </location>
</feature>
<feature type="domain" description="EamA" evidence="8">
    <location>
        <begin position="162"/>
        <end position="298"/>
    </location>
</feature>
<dbReference type="Pfam" id="PF00892">
    <property type="entry name" value="EamA"/>
    <property type="match status" value="2"/>
</dbReference>
<feature type="transmembrane region" description="Helical" evidence="7">
    <location>
        <begin position="12"/>
        <end position="32"/>
    </location>
</feature>
<dbReference type="Proteomes" id="UP001501570">
    <property type="component" value="Unassembled WGS sequence"/>
</dbReference>
<keyword evidence="10" id="KW-1185">Reference proteome</keyword>
<feature type="transmembrane region" description="Helical" evidence="7">
    <location>
        <begin position="131"/>
        <end position="153"/>
    </location>
</feature>
<dbReference type="RefSeq" id="WP_345630193.1">
    <property type="nucleotide sequence ID" value="NZ_BAABJQ010000007.1"/>
</dbReference>
<evidence type="ECO:0000313" key="10">
    <source>
        <dbReference type="Proteomes" id="UP001501570"/>
    </source>
</evidence>